<feature type="non-terminal residue" evidence="2">
    <location>
        <position position="1"/>
    </location>
</feature>
<feature type="compositionally biased region" description="Basic and acidic residues" evidence="1">
    <location>
        <begin position="75"/>
        <end position="90"/>
    </location>
</feature>
<dbReference type="EMBL" id="RWGY01000029">
    <property type="protein sequence ID" value="TVU18748.1"/>
    <property type="molecule type" value="Genomic_DNA"/>
</dbReference>
<feature type="region of interest" description="Disordered" evidence="1">
    <location>
        <begin position="214"/>
        <end position="237"/>
    </location>
</feature>
<keyword evidence="3" id="KW-1185">Reference proteome</keyword>
<accession>A0A5J9U639</accession>
<evidence type="ECO:0000313" key="2">
    <source>
        <dbReference type="EMBL" id="TVU18748.1"/>
    </source>
</evidence>
<gene>
    <name evidence="2" type="ORF">EJB05_34860</name>
</gene>
<dbReference type="AlphaFoldDB" id="A0A5J9U639"/>
<name>A0A5J9U639_9POAL</name>
<dbReference type="Proteomes" id="UP000324897">
    <property type="component" value="Chromosome 7"/>
</dbReference>
<organism evidence="2 3">
    <name type="scientific">Eragrostis curvula</name>
    <name type="common">weeping love grass</name>
    <dbReference type="NCBI Taxonomy" id="38414"/>
    <lineage>
        <taxon>Eukaryota</taxon>
        <taxon>Viridiplantae</taxon>
        <taxon>Streptophyta</taxon>
        <taxon>Embryophyta</taxon>
        <taxon>Tracheophyta</taxon>
        <taxon>Spermatophyta</taxon>
        <taxon>Magnoliopsida</taxon>
        <taxon>Liliopsida</taxon>
        <taxon>Poales</taxon>
        <taxon>Poaceae</taxon>
        <taxon>PACMAD clade</taxon>
        <taxon>Chloridoideae</taxon>
        <taxon>Eragrostideae</taxon>
        <taxon>Eragrostidinae</taxon>
        <taxon>Eragrostis</taxon>
    </lineage>
</organism>
<comment type="caution">
    <text evidence="2">The sequence shown here is derived from an EMBL/GenBank/DDBJ whole genome shotgun (WGS) entry which is preliminary data.</text>
</comment>
<feature type="region of interest" description="Disordered" evidence="1">
    <location>
        <begin position="1"/>
        <end position="90"/>
    </location>
</feature>
<dbReference type="OrthoDB" id="675465at2759"/>
<evidence type="ECO:0000256" key="1">
    <source>
        <dbReference type="SAM" id="MobiDB-lite"/>
    </source>
</evidence>
<proteinExistence type="predicted"/>
<dbReference type="Gramene" id="TVU18748">
    <property type="protein sequence ID" value="TVU18748"/>
    <property type="gene ID" value="EJB05_34860"/>
</dbReference>
<sequence>MPCGEGRRRGSLQDLGEQAGRTRRAPRAGSGRPLPRRAWHHRGGEAAPPLTRGRALPSKPRCWERKSKPHHRRDPRPGRRDPPITEDRGEELVLRAAAEGFREKQDVKYKDVERDAIDMFEECHTSTKTGMSEAVKDALVPKTPAEAVAQVLPSRTFLRNVGLEAAVPKRSSKARVHELEAQVQAEKQCASELREKFEALDKKVMEFEAAREKEREEMAQARKKEQEEMEAARKKQEDQLAEMRKQYEVANVVLRAALGLNKE</sequence>
<reference evidence="2 3" key="1">
    <citation type="journal article" date="2019" name="Sci. Rep.">
        <title>A high-quality genome of Eragrostis curvula grass provides insights into Poaceae evolution and supports new strategies to enhance forage quality.</title>
        <authorList>
            <person name="Carballo J."/>
            <person name="Santos B.A.C.M."/>
            <person name="Zappacosta D."/>
            <person name="Garbus I."/>
            <person name="Selva J.P."/>
            <person name="Gallo C.A."/>
            <person name="Diaz A."/>
            <person name="Albertini E."/>
            <person name="Caccamo M."/>
            <person name="Echenique V."/>
        </authorList>
    </citation>
    <scope>NUCLEOTIDE SEQUENCE [LARGE SCALE GENOMIC DNA]</scope>
    <source>
        <strain evidence="3">cv. Victoria</strain>
        <tissue evidence="2">Leaf</tissue>
    </source>
</reference>
<protein>
    <submittedName>
        <fullName evidence="2">Uncharacterized protein</fullName>
    </submittedName>
</protein>
<evidence type="ECO:0000313" key="3">
    <source>
        <dbReference type="Proteomes" id="UP000324897"/>
    </source>
</evidence>